<dbReference type="GO" id="GO:0003676">
    <property type="term" value="F:nucleic acid binding"/>
    <property type="evidence" value="ECO:0007669"/>
    <property type="project" value="InterPro"/>
</dbReference>
<dbReference type="AlphaFoldDB" id="A0A410G9A6"/>
<dbReference type="KEGG" id="pus:CKA81_02750"/>
<dbReference type="Pfam" id="PF01223">
    <property type="entry name" value="Endonuclease_NS"/>
    <property type="match status" value="1"/>
</dbReference>
<dbReference type="InterPro" id="IPR040255">
    <property type="entry name" value="Non-specific_endonuclease"/>
</dbReference>
<evidence type="ECO:0000256" key="2">
    <source>
        <dbReference type="PIRSR" id="PIRSR640255-2"/>
    </source>
</evidence>
<evidence type="ECO:0000256" key="3">
    <source>
        <dbReference type="SAM" id="MobiDB-lite"/>
    </source>
</evidence>
<accession>A0A410G9A6</accession>
<dbReference type="PANTHER" id="PTHR13966">
    <property type="entry name" value="ENDONUCLEASE RELATED"/>
    <property type="match status" value="1"/>
</dbReference>
<dbReference type="GO" id="GO:0004521">
    <property type="term" value="F:RNA endonuclease activity"/>
    <property type="evidence" value="ECO:0007669"/>
    <property type="project" value="TreeGrafter"/>
</dbReference>
<feature type="active site" description="Proton acceptor" evidence="1">
    <location>
        <position position="167"/>
    </location>
</feature>
<evidence type="ECO:0000259" key="4">
    <source>
        <dbReference type="SMART" id="SM00477"/>
    </source>
</evidence>
<dbReference type="GO" id="GO:0046872">
    <property type="term" value="F:metal ion binding"/>
    <property type="evidence" value="ECO:0007669"/>
    <property type="project" value="UniProtKB-KW"/>
</dbReference>
<dbReference type="SUPFAM" id="SSF54060">
    <property type="entry name" value="His-Me finger endonucleases"/>
    <property type="match status" value="1"/>
</dbReference>
<evidence type="ECO:0000259" key="5">
    <source>
        <dbReference type="SMART" id="SM00892"/>
    </source>
</evidence>
<organism evidence="6 7">
    <name type="scientific">Pollutimonas thiosulfatoxidans</name>
    <dbReference type="NCBI Taxonomy" id="2028345"/>
    <lineage>
        <taxon>Bacteria</taxon>
        <taxon>Pseudomonadati</taxon>
        <taxon>Pseudomonadota</taxon>
        <taxon>Betaproteobacteria</taxon>
        <taxon>Burkholderiales</taxon>
        <taxon>Alcaligenaceae</taxon>
        <taxon>Pollutimonas</taxon>
    </lineage>
</organism>
<feature type="binding site" evidence="2">
    <location>
        <position position="197"/>
    </location>
    <ligand>
        <name>Mg(2+)</name>
        <dbReference type="ChEBI" id="CHEBI:18420"/>
        <note>catalytic</note>
    </ligand>
</feature>
<sequence length="295" mass="32273">MTKRSSSTKRRAKPRARKRAGRLSRFLRAFTTSAIVAFSITSCALNPQLRDHLPSLTGQEDIAVPAAPTGAQLQTRFSDCPQFFPGGQAPIVPAGPALHELCFSSFAILHSGQTKTPVFVAQRLNRKMLNQAQGIKRTDRFYSEARLPTAQRAQLDDYRGSGYSRGHMAPAGDMHTLEAMAQSFSLANMVPQDQRHNAGAWSKVESDTRKYVMRAQGDVYVLTGPVYDRRPQTIGPGKVAVPGGMFKLVYDVTTGRSWVHWQANSPDAKVGPPISYAEFVRRTGLQLSLSAAGAP</sequence>
<keyword evidence="6" id="KW-0378">Hydrolase</keyword>
<gene>
    <name evidence="6" type="ORF">CKA81_02750</name>
</gene>
<dbReference type="InterPro" id="IPR044929">
    <property type="entry name" value="DNA/RNA_non-sp_Endonuclease_sf"/>
</dbReference>
<reference evidence="6 7" key="1">
    <citation type="submission" date="2017-08" db="EMBL/GenBank/DDBJ databases">
        <authorList>
            <person name="Park S.-J."/>
            <person name="Kim H."/>
        </authorList>
    </citation>
    <scope>NUCLEOTIDE SEQUENCE [LARGE SCALE GENOMIC DNA]</scope>
    <source>
        <strain evidence="7">ye3</strain>
    </source>
</reference>
<evidence type="ECO:0000313" key="6">
    <source>
        <dbReference type="EMBL" id="QAA92880.1"/>
    </source>
</evidence>
<protein>
    <submittedName>
        <fullName evidence="6">Endonuclease</fullName>
    </submittedName>
</protein>
<dbReference type="InterPro" id="IPR001604">
    <property type="entry name" value="Endo_G_ENPP1-like_dom"/>
</dbReference>
<feature type="region of interest" description="Disordered" evidence="3">
    <location>
        <begin position="1"/>
        <end position="20"/>
    </location>
</feature>
<dbReference type="RefSeq" id="WP_128353933.1">
    <property type="nucleotide sequence ID" value="NZ_CP022987.1"/>
</dbReference>
<keyword evidence="6" id="KW-0255">Endonuclease</keyword>
<keyword evidence="7" id="KW-1185">Reference proteome</keyword>
<dbReference type="Gene3D" id="3.40.570.10">
    <property type="entry name" value="Extracellular Endonuclease, subunit A"/>
    <property type="match status" value="1"/>
</dbReference>
<dbReference type="InterPro" id="IPR044925">
    <property type="entry name" value="His-Me_finger_sf"/>
</dbReference>
<evidence type="ECO:0000313" key="7">
    <source>
        <dbReference type="Proteomes" id="UP000283474"/>
    </source>
</evidence>
<dbReference type="SMART" id="SM00477">
    <property type="entry name" value="NUC"/>
    <property type="match status" value="1"/>
</dbReference>
<evidence type="ECO:0000256" key="1">
    <source>
        <dbReference type="PIRSR" id="PIRSR640255-1"/>
    </source>
</evidence>
<proteinExistence type="predicted"/>
<feature type="domain" description="ENPP1-3/EXOG-like endonuclease/phosphodiesterase" evidence="4">
    <location>
        <begin position="103"/>
        <end position="292"/>
    </location>
</feature>
<feature type="domain" description="DNA/RNA non-specific endonuclease/pyrophosphatase/phosphodiesterase" evidence="5">
    <location>
        <begin position="102"/>
        <end position="294"/>
    </location>
</feature>
<dbReference type="InterPro" id="IPR020821">
    <property type="entry name" value="ENPP1-3/EXOG-like_nuc-like"/>
</dbReference>
<dbReference type="OrthoDB" id="9811262at2"/>
<name>A0A410G9A6_9BURK</name>
<keyword evidence="2" id="KW-0479">Metal-binding</keyword>
<dbReference type="PANTHER" id="PTHR13966:SF5">
    <property type="entry name" value="ENDONUCLEASE G, MITOCHONDRIAL"/>
    <property type="match status" value="1"/>
</dbReference>
<dbReference type="EMBL" id="CP022987">
    <property type="protein sequence ID" value="QAA92880.1"/>
    <property type="molecule type" value="Genomic_DNA"/>
</dbReference>
<keyword evidence="6" id="KW-0540">Nuclease</keyword>
<dbReference type="GO" id="GO:0000014">
    <property type="term" value="F:single-stranded DNA endodeoxyribonuclease activity"/>
    <property type="evidence" value="ECO:0007669"/>
    <property type="project" value="TreeGrafter"/>
</dbReference>
<dbReference type="Proteomes" id="UP000283474">
    <property type="component" value="Chromosome"/>
</dbReference>
<dbReference type="SMART" id="SM00892">
    <property type="entry name" value="Endonuclease_NS"/>
    <property type="match status" value="1"/>
</dbReference>